<evidence type="ECO:0000313" key="4">
    <source>
        <dbReference type="Proteomes" id="UP000244677"/>
    </source>
</evidence>
<evidence type="ECO:0000259" key="2">
    <source>
        <dbReference type="Pfam" id="PF20155"/>
    </source>
</evidence>
<dbReference type="InterPro" id="IPR013491">
    <property type="entry name" value="Tape_meas_N"/>
</dbReference>
<dbReference type="AlphaFoldDB" id="A0A2S1LM22"/>
<dbReference type="RefSeq" id="WP_108736451.1">
    <property type="nucleotide sequence ID" value="NZ_CP020919.1"/>
</dbReference>
<accession>A0A2S1LM22</accession>
<dbReference type="OrthoDB" id="1219342at2"/>
<feature type="region of interest" description="Disordered" evidence="1">
    <location>
        <begin position="81"/>
        <end position="108"/>
    </location>
</feature>
<feature type="compositionally biased region" description="Low complexity" evidence="1">
    <location>
        <begin position="84"/>
        <end position="95"/>
    </location>
</feature>
<proteinExistence type="predicted"/>
<keyword evidence="4" id="KW-1185">Reference proteome</keyword>
<organism evidence="3 4">
    <name type="scientific">Flavobacterium kingsejongi</name>
    <dbReference type="NCBI Taxonomy" id="1678728"/>
    <lineage>
        <taxon>Bacteria</taxon>
        <taxon>Pseudomonadati</taxon>
        <taxon>Bacteroidota</taxon>
        <taxon>Flavobacteriia</taxon>
        <taxon>Flavobacteriales</taxon>
        <taxon>Flavobacteriaceae</taxon>
        <taxon>Flavobacterium</taxon>
    </lineage>
</organism>
<dbReference type="EMBL" id="CP020919">
    <property type="protein sequence ID" value="AWG24823.1"/>
    <property type="molecule type" value="Genomic_DNA"/>
</dbReference>
<dbReference type="NCBIfam" id="TIGR02675">
    <property type="entry name" value="tape_meas_nterm"/>
    <property type="match status" value="1"/>
</dbReference>
<feature type="domain" description="Tape measure protein N-terminal" evidence="2">
    <location>
        <begin position="146"/>
        <end position="323"/>
    </location>
</feature>
<dbReference type="Pfam" id="PF20155">
    <property type="entry name" value="TMP_3"/>
    <property type="match status" value="1"/>
</dbReference>
<reference evidence="3 4" key="1">
    <citation type="submission" date="2017-04" db="EMBL/GenBank/DDBJ databases">
        <title>Complete genome sequence of Flavobacterium kingsejong AJ004.</title>
        <authorList>
            <person name="Lee P.C."/>
        </authorList>
    </citation>
    <scope>NUCLEOTIDE SEQUENCE [LARGE SCALE GENOMIC DNA]</scope>
    <source>
        <strain evidence="3 4">AJ004</strain>
    </source>
</reference>
<dbReference type="KEGG" id="fki:FK004_06060"/>
<protein>
    <recommendedName>
        <fullName evidence="2">Tape measure protein N-terminal domain-containing protein</fullName>
    </recommendedName>
</protein>
<gene>
    <name evidence="3" type="ORF">FK004_06060</name>
</gene>
<evidence type="ECO:0000256" key="1">
    <source>
        <dbReference type="SAM" id="MobiDB-lite"/>
    </source>
</evidence>
<sequence length="569" mass="61418">MSNIVEFVVKMRDMMSGQIGRLNSTTGRAFTNMSRQAQNVTRRNQVLGQSFSQLQRNIQQVNNTISTSTIPSQIASARRELAALERQASRHSGNTSRGGGGSSGGGGGMSTGSMAIGSWIGGLALQIGNAIAGVISSSLGTIISKTMKKEQDIVGLSTFLGKDGADKAYKNIRKDADVTPFDTDSLVMVNRSLISAGLSAEAARQDTLHLVNAISAVGGGNDVLSRMAANMQQIKTVGKATAMDIRQFGIAGINIYAMLAKSTGKSIDQVKEMEVSYDDLSKTLAMAADKGGIYAGAMEAMSRTKFGRWSTIQDKISNTASDIGDAFSVVFDRILDMGVQFSESIPAMLARAQPYIDMISTGVGRVIDYVTDIVNGTSGWNDYIIVIVQAFKDVYRYSVIIGEKIYRFVSSFLDFVQKSEILKDVFRLIGWIIEKVVQVISSLMDTILWLWDNIVKPILEAIDKAYKWIKGVDDVEVKATKKLVAPKAEKKEDTPFVPMAATAAGNDASGKAVADSVVGGGPKVVNIHVGKFFDNLQFTTLNSTETAQEIENLIMECMARVVYNGSKMI</sequence>
<feature type="compositionally biased region" description="Gly residues" evidence="1">
    <location>
        <begin position="96"/>
        <end position="108"/>
    </location>
</feature>
<evidence type="ECO:0000313" key="3">
    <source>
        <dbReference type="EMBL" id="AWG24823.1"/>
    </source>
</evidence>
<dbReference type="Proteomes" id="UP000244677">
    <property type="component" value="Chromosome"/>
</dbReference>
<name>A0A2S1LM22_9FLAO</name>